<dbReference type="Pfam" id="PF07732">
    <property type="entry name" value="Cu-oxidase_3"/>
    <property type="match status" value="1"/>
</dbReference>
<dbReference type="InterPro" id="IPR035666">
    <property type="entry name" value="MCO_CuRO_3"/>
</dbReference>
<dbReference type="GO" id="GO:0005507">
    <property type="term" value="F:copper ion binding"/>
    <property type="evidence" value="ECO:0007669"/>
    <property type="project" value="InterPro"/>
</dbReference>
<comment type="caution">
    <text evidence="13">The sequence shown here is derived from an EMBL/GenBank/DDBJ whole genome shotgun (WGS) entry which is preliminary data.</text>
</comment>
<dbReference type="PROSITE" id="PS00079">
    <property type="entry name" value="MULTICOPPER_OXIDASE1"/>
    <property type="match status" value="1"/>
</dbReference>
<accession>A0A366S4R8</accession>
<feature type="transmembrane region" description="Helical" evidence="8">
    <location>
        <begin position="1035"/>
        <end position="1059"/>
    </location>
</feature>
<dbReference type="InterPro" id="IPR011706">
    <property type="entry name" value="Cu-oxidase_C"/>
</dbReference>
<dbReference type="InterPro" id="IPR002355">
    <property type="entry name" value="Cu_oxidase_Cu_BS"/>
</dbReference>
<evidence type="ECO:0000256" key="2">
    <source>
        <dbReference type="ARBA" id="ARBA00022723"/>
    </source>
</evidence>
<keyword evidence="8" id="KW-0812">Transmembrane</keyword>
<dbReference type="Pfam" id="PF00394">
    <property type="entry name" value="Cu-oxidase"/>
    <property type="match status" value="1"/>
</dbReference>
<dbReference type="Gene3D" id="2.60.40.420">
    <property type="entry name" value="Cupredoxins - blue copper proteins"/>
    <property type="match status" value="3"/>
</dbReference>
<organism evidence="13 14">
    <name type="scientific">Fusarium coffeatum</name>
    <dbReference type="NCBI Taxonomy" id="231269"/>
    <lineage>
        <taxon>Eukaryota</taxon>
        <taxon>Fungi</taxon>
        <taxon>Dikarya</taxon>
        <taxon>Ascomycota</taxon>
        <taxon>Pezizomycotina</taxon>
        <taxon>Sordariomycetes</taxon>
        <taxon>Hypocreomycetidae</taxon>
        <taxon>Hypocreales</taxon>
        <taxon>Nectriaceae</taxon>
        <taxon>Fusarium</taxon>
        <taxon>Fusarium incarnatum-equiseti species complex</taxon>
    </lineage>
</organism>
<dbReference type="GeneID" id="41992234"/>
<evidence type="ECO:0000259" key="12">
    <source>
        <dbReference type="Pfam" id="PF07732"/>
    </source>
</evidence>
<name>A0A366S4R8_9HYPO</name>
<feature type="transmembrane region" description="Helical" evidence="8">
    <location>
        <begin position="871"/>
        <end position="891"/>
    </location>
</feature>
<dbReference type="InterPro" id="IPR001117">
    <property type="entry name" value="Cu-oxidase_2nd"/>
</dbReference>
<evidence type="ECO:0000256" key="4">
    <source>
        <dbReference type="ARBA" id="ARBA00023002"/>
    </source>
</evidence>
<dbReference type="PANTHER" id="PTHR11709">
    <property type="entry name" value="MULTI-COPPER OXIDASE"/>
    <property type="match status" value="1"/>
</dbReference>
<keyword evidence="8" id="KW-0472">Membrane</keyword>
<dbReference type="InterPro" id="IPR033138">
    <property type="entry name" value="Cu_oxidase_CS"/>
</dbReference>
<proteinExistence type="inferred from homology"/>
<feature type="transmembrane region" description="Helical" evidence="8">
    <location>
        <begin position="783"/>
        <end position="804"/>
    </location>
</feature>
<feature type="domain" description="Plastocyanin-like" evidence="11">
    <location>
        <begin position="420"/>
        <end position="557"/>
    </location>
</feature>
<feature type="domain" description="Plastocyanin-like" evidence="10">
    <location>
        <begin position="160"/>
        <end position="317"/>
    </location>
</feature>
<feature type="region of interest" description="Disordered" evidence="7">
    <location>
        <begin position="678"/>
        <end position="697"/>
    </location>
</feature>
<dbReference type="InterPro" id="IPR017762">
    <property type="entry name" value="Multicopper_oxidase_fun"/>
</dbReference>
<keyword evidence="4" id="KW-0560">Oxidoreductase</keyword>
<gene>
    <name evidence="13" type="ORF">FIESC28_02789</name>
</gene>
<feature type="domain" description="Plastocyanin-like" evidence="12">
    <location>
        <begin position="37"/>
        <end position="149"/>
    </location>
</feature>
<evidence type="ECO:0000256" key="3">
    <source>
        <dbReference type="ARBA" id="ARBA00022729"/>
    </source>
</evidence>
<dbReference type="SUPFAM" id="SSF49503">
    <property type="entry name" value="Cupredoxins"/>
    <property type="match status" value="3"/>
</dbReference>
<dbReference type="Proteomes" id="UP000253153">
    <property type="component" value="Unassembled WGS sequence"/>
</dbReference>
<dbReference type="PANTHER" id="PTHR11709:SF394">
    <property type="entry name" value="FI03373P-RELATED"/>
    <property type="match status" value="1"/>
</dbReference>
<evidence type="ECO:0000256" key="5">
    <source>
        <dbReference type="ARBA" id="ARBA00023008"/>
    </source>
</evidence>
<feature type="transmembrane region" description="Helical" evidence="8">
    <location>
        <begin position="928"/>
        <end position="948"/>
    </location>
</feature>
<dbReference type="AlphaFoldDB" id="A0A366S4R8"/>
<evidence type="ECO:0000313" key="14">
    <source>
        <dbReference type="Proteomes" id="UP000253153"/>
    </source>
</evidence>
<keyword evidence="5" id="KW-0186">Copper</keyword>
<protein>
    <recommendedName>
        <fullName evidence="15">L-ascorbate oxidase</fullName>
    </recommendedName>
</protein>
<dbReference type="OrthoDB" id="2121828at2759"/>
<evidence type="ECO:0000256" key="7">
    <source>
        <dbReference type="SAM" id="MobiDB-lite"/>
    </source>
</evidence>
<dbReference type="CDD" id="cd13895">
    <property type="entry name" value="CuRO_3_AAO_like_2"/>
    <property type="match status" value="1"/>
</dbReference>
<dbReference type="InterPro" id="IPR008972">
    <property type="entry name" value="Cupredoxin"/>
</dbReference>
<dbReference type="RefSeq" id="XP_031018890.1">
    <property type="nucleotide sequence ID" value="XM_031156938.1"/>
</dbReference>
<feature type="chain" id="PRO_5016596572" description="L-ascorbate oxidase" evidence="9">
    <location>
        <begin position="18"/>
        <end position="1155"/>
    </location>
</feature>
<feature type="signal peptide" evidence="9">
    <location>
        <begin position="1"/>
        <end position="17"/>
    </location>
</feature>
<keyword evidence="6" id="KW-0325">Glycoprotein</keyword>
<dbReference type="NCBIfam" id="TIGR03390">
    <property type="entry name" value="ascorbOXfungal"/>
    <property type="match status" value="1"/>
</dbReference>
<keyword evidence="14" id="KW-1185">Reference proteome</keyword>
<evidence type="ECO:0000259" key="11">
    <source>
        <dbReference type="Pfam" id="PF07731"/>
    </source>
</evidence>
<evidence type="ECO:0000313" key="13">
    <source>
        <dbReference type="EMBL" id="RBR24299.1"/>
    </source>
</evidence>
<sequence length="1155" mass="128597">MFPHFLALLPLVAGVFAKTHVHDDTFTPDYVLEATLDDIKINCKTRSSVTFNGTFPGPTLYLKEEQTTWIRVYNHIPDNNVTVHWHGLSQRAAPFSDGTPLVSQWPIPEGHFFDYEIRPERGDAGSYFYHSHVGFQIVTAHGILIVEDADEPQYEYDGDVALIVADNYAAEDGVIEEGLLADPFKWSGEPQAITIQGNSGNKSFWEADDKSCMPHVIDVDPGKVYRLRVISATALSMIKLGIDDHTNLTVIEADGSYTKPAHIDHVQVSSGQRFSYLMITKPAKEVCQGDRSQFWIRYESRDRPQMISGYALLKYNCDEYQDLPKTLPEKSPVMLSNDTSDYLEYALEGLSEKNNAAFPKLSDVTRTVTIQINQIMETGAYENGTLNGTVAWAQNGLPWKESVQAEHHQVPYLIQIYENGKTPNYTAALEHGGFDPVTKAFPAKIGEVLDIVWQNNNGPTGGWDFHPMHVHGYHIYDLGSGNGTYNATSNEEHFTNFTPVLRDTTNLYRYAVKGVPHHTAGWRAWRIRVTEENVGAWMMHCHVAQHQVMGMATVWVFGNEEDIKMKFPAVPYTKGYLDYGGIHVSTENFFVVASEPFLDGAEFEIPGVGADSFDWKYPGTQFPVDGRLEHANRFIEEVATNATSWSNMTVGTCMEIYNDPYQALRKHRNVVMVVQEPGNPSTKGWRTSEVRSDLPSSNRSETVNPLFLMKRLSPTDDYIQWNEAGVGVGKPFTEEDRIASKLRLDVNTSIVKTNFTSGPEELEALYCLAEPIQESCGVRVSNVALLVSWIFTALKALVCLAVVIKCRHDNLLVTPGEAIDSFISAPDASTAGMCWAGAPGDQVEKGKRRDAGAREWRGEARKLGCAVPRGLWISSYLLFAVFLGIGVGLLAEGSRTQPVTKSTFGPTSQTLGHNLNAGPERSDDMGDIHRALFANLPHLVLALSYFAYNNIMTRMLSERELSEFGRRFVPLRVSAPRGSQQGTHRLQLPYIWSIPLIAMSGILHWLLSNCLFPKVNIGYQAYPPYEEGLWSGRGLGFSTLAVLITLVICLCAILIPIFIGRTKLSKDMVVFAGNSVVLSAACHVMRLQTEKQEGDVDTALIQRGQARNSDIAARKLKWGVVVPYQGVRPGHLAFGVVEQYLGPPQDTHYYAGEHH</sequence>
<dbReference type="InterPro" id="IPR011707">
    <property type="entry name" value="Cu-oxidase-like_N"/>
</dbReference>
<dbReference type="CDD" id="cd13873">
    <property type="entry name" value="CuRO_2_AAO_like_2"/>
    <property type="match status" value="1"/>
</dbReference>
<keyword evidence="2" id="KW-0479">Metal-binding</keyword>
<dbReference type="Pfam" id="PF07731">
    <property type="entry name" value="Cu-oxidase_2"/>
    <property type="match status" value="1"/>
</dbReference>
<dbReference type="GO" id="GO:0016491">
    <property type="term" value="F:oxidoreductase activity"/>
    <property type="evidence" value="ECO:0007669"/>
    <property type="project" value="UniProtKB-KW"/>
</dbReference>
<evidence type="ECO:0000256" key="1">
    <source>
        <dbReference type="ARBA" id="ARBA00010609"/>
    </source>
</evidence>
<evidence type="ECO:0000256" key="9">
    <source>
        <dbReference type="SAM" id="SignalP"/>
    </source>
</evidence>
<dbReference type="InterPro" id="IPR045087">
    <property type="entry name" value="Cu-oxidase_fam"/>
</dbReference>
<reference evidence="13 14" key="1">
    <citation type="submission" date="2018-06" db="EMBL/GenBank/DDBJ databases">
        <title>Fusarium incarnatum-equiseti species complex species 28.</title>
        <authorList>
            <person name="Gardiner D.M."/>
        </authorList>
    </citation>
    <scope>NUCLEOTIDE SEQUENCE [LARGE SCALE GENOMIC DNA]</scope>
    <source>
        <strain evidence="13 14">FIESC_28</strain>
    </source>
</reference>
<dbReference type="EMBL" id="QKXC01000058">
    <property type="protein sequence ID" value="RBR24299.1"/>
    <property type="molecule type" value="Genomic_DNA"/>
</dbReference>
<feature type="transmembrane region" description="Helical" evidence="8">
    <location>
        <begin position="988"/>
        <end position="1007"/>
    </location>
</feature>
<evidence type="ECO:0008006" key="15">
    <source>
        <dbReference type="Google" id="ProtNLM"/>
    </source>
</evidence>
<keyword evidence="3 9" id="KW-0732">Signal</keyword>
<keyword evidence="8" id="KW-1133">Transmembrane helix</keyword>
<evidence type="ECO:0000259" key="10">
    <source>
        <dbReference type="Pfam" id="PF00394"/>
    </source>
</evidence>
<evidence type="ECO:0000256" key="6">
    <source>
        <dbReference type="ARBA" id="ARBA00023180"/>
    </source>
</evidence>
<dbReference type="PROSITE" id="PS00080">
    <property type="entry name" value="MULTICOPPER_OXIDASE2"/>
    <property type="match status" value="1"/>
</dbReference>
<comment type="similarity">
    <text evidence="1">Belongs to the multicopper oxidase family.</text>
</comment>
<evidence type="ECO:0000256" key="8">
    <source>
        <dbReference type="SAM" id="Phobius"/>
    </source>
</evidence>